<gene>
    <name evidence="4" type="ORF">BC739_003013</name>
</gene>
<dbReference type="RefSeq" id="WP_318296260.1">
    <property type="nucleotide sequence ID" value="NZ_BAAABQ010000059.1"/>
</dbReference>
<dbReference type="Gene3D" id="3.40.710.10">
    <property type="entry name" value="DD-peptidase/beta-lactamase superfamily"/>
    <property type="match status" value="1"/>
</dbReference>
<dbReference type="InterPro" id="IPR001460">
    <property type="entry name" value="PCN-bd_Tpept"/>
</dbReference>
<dbReference type="PANTHER" id="PTHR30627:SF24">
    <property type="entry name" value="PENICILLIN-BINDING PROTEIN 4B"/>
    <property type="match status" value="1"/>
</dbReference>
<accession>A0ABR6BG03</accession>
<evidence type="ECO:0000313" key="5">
    <source>
        <dbReference type="Proteomes" id="UP000517916"/>
    </source>
</evidence>
<dbReference type="GO" id="GO:0051301">
    <property type="term" value="P:cell division"/>
    <property type="evidence" value="ECO:0007669"/>
    <property type="project" value="UniProtKB-KW"/>
</dbReference>
<evidence type="ECO:0000259" key="3">
    <source>
        <dbReference type="Pfam" id="PF05223"/>
    </source>
</evidence>
<dbReference type="Proteomes" id="UP000517916">
    <property type="component" value="Unassembled WGS sequence"/>
</dbReference>
<feature type="signal peptide" evidence="1">
    <location>
        <begin position="1"/>
        <end position="33"/>
    </location>
</feature>
<keyword evidence="4" id="KW-0131">Cell cycle</keyword>
<name>A0ABR6BG03_9PSEU</name>
<dbReference type="Pfam" id="PF05223">
    <property type="entry name" value="MecA_N"/>
    <property type="match status" value="1"/>
</dbReference>
<dbReference type="SUPFAM" id="SSF56519">
    <property type="entry name" value="Penicillin binding protein dimerisation domain"/>
    <property type="match status" value="1"/>
</dbReference>
<dbReference type="InterPro" id="IPR007887">
    <property type="entry name" value="MecA_N"/>
</dbReference>
<feature type="domain" description="Penicillin-binding protein transpeptidase" evidence="2">
    <location>
        <begin position="332"/>
        <end position="590"/>
    </location>
</feature>
<dbReference type="PANTHER" id="PTHR30627">
    <property type="entry name" value="PEPTIDOGLYCAN D,D-TRANSPEPTIDASE"/>
    <property type="match status" value="1"/>
</dbReference>
<evidence type="ECO:0000313" key="4">
    <source>
        <dbReference type="EMBL" id="MBA8925814.1"/>
    </source>
</evidence>
<dbReference type="InterPro" id="IPR012338">
    <property type="entry name" value="Beta-lactam/transpept-like"/>
</dbReference>
<keyword evidence="1" id="KW-0732">Signal</keyword>
<proteinExistence type="predicted"/>
<evidence type="ECO:0000259" key="2">
    <source>
        <dbReference type="Pfam" id="PF00905"/>
    </source>
</evidence>
<keyword evidence="4" id="KW-0132">Cell division</keyword>
<dbReference type="InterPro" id="IPR050515">
    <property type="entry name" value="Beta-lactam/transpept"/>
</dbReference>
<dbReference type="Gene3D" id="3.90.1310.10">
    <property type="entry name" value="Penicillin-binding protein 2a (Domain 2)"/>
    <property type="match status" value="1"/>
</dbReference>
<sequence>MRRAVSTPCKRSVPLGFALLLALPLTGCGLFTATPGPEDIAKVFLTGFGGGDTAGAAGVTDDPNGAKALLDSVRTALKPAGASLKPEPGGATNGDNATVQFSANWDLGSGRNWSYQGTLQLKNTEQGWRVHWQPSDVHPKLAAQQTIALKVQQPDPAPVLDRDGTPLLAPTTVISVVLDRKQAGDLNSVAGTLAGALNRFDNTLTQQAVVDGASKLPDGQGYQVINLRDSDYQQVKTQIHDLPGVSFTSQVQLLAQDRSLGPQILSTIKAAVNSQVAGQAGYRVVTQDAGGNEIAELVAKSAQPAKSITATLSTGTQAAAQAAIAGVPQAAALVAMQPSTGELLAVAQNAPADAQGLIALTGQFPPGSTFKIITGAAALASGKVGIDTPQPCPATVTFDGREIPNENKFDLGTVPLRTAFAQSCNTTFAQLAVNMPNEALTTTAKQLGLGADFTVPGVTTVTGSVPVATSTVQRAEDGFGQGKDQASPFGMALVVSSVVKGSIPTPSLLRGTETKVNTPAQQPVPGPVLDSVRQMMRAVVTDGTARAIKDIPDVAGKTGTAQFGDGTQSHGWFVGYRGDLAFAVLLVGAGSSGPAVTVAGNFLRALH</sequence>
<comment type="caution">
    <text evidence="4">The sequence shown here is derived from an EMBL/GenBank/DDBJ whole genome shotgun (WGS) entry which is preliminary data.</text>
</comment>
<keyword evidence="5" id="KW-1185">Reference proteome</keyword>
<evidence type="ECO:0000256" key="1">
    <source>
        <dbReference type="SAM" id="SignalP"/>
    </source>
</evidence>
<reference evidence="4 5" key="1">
    <citation type="submission" date="2020-08" db="EMBL/GenBank/DDBJ databases">
        <title>Genomic Encyclopedia of Archaeal and Bacterial Type Strains, Phase II (KMG-II): from individual species to whole genera.</title>
        <authorList>
            <person name="Goeker M."/>
        </authorList>
    </citation>
    <scope>NUCLEOTIDE SEQUENCE [LARGE SCALE GENOMIC DNA]</scope>
    <source>
        <strain evidence="4 5">DSM 43850</strain>
    </source>
</reference>
<feature type="domain" description="NTF2-like N-terminal transpeptidase" evidence="3">
    <location>
        <begin position="37"/>
        <end position="145"/>
    </location>
</feature>
<dbReference type="SUPFAM" id="SSF56601">
    <property type="entry name" value="beta-lactamase/transpeptidase-like"/>
    <property type="match status" value="1"/>
</dbReference>
<feature type="chain" id="PRO_5047484072" evidence="1">
    <location>
        <begin position="34"/>
        <end position="607"/>
    </location>
</feature>
<dbReference type="Pfam" id="PF00905">
    <property type="entry name" value="Transpeptidase"/>
    <property type="match status" value="1"/>
</dbReference>
<dbReference type="InterPro" id="IPR036138">
    <property type="entry name" value="PBP_dimer_sf"/>
</dbReference>
<protein>
    <submittedName>
        <fullName evidence="4">Cell division protein FtsI/penicillin-binding protein 2</fullName>
    </submittedName>
</protein>
<dbReference type="EMBL" id="JACJID010000002">
    <property type="protein sequence ID" value="MBA8925814.1"/>
    <property type="molecule type" value="Genomic_DNA"/>
</dbReference>
<organism evidence="4 5">
    <name type="scientific">Kutzneria viridogrisea</name>
    <dbReference type="NCBI Taxonomy" id="47990"/>
    <lineage>
        <taxon>Bacteria</taxon>
        <taxon>Bacillati</taxon>
        <taxon>Actinomycetota</taxon>
        <taxon>Actinomycetes</taxon>
        <taxon>Pseudonocardiales</taxon>
        <taxon>Pseudonocardiaceae</taxon>
        <taxon>Kutzneria</taxon>
    </lineage>
</organism>